<keyword evidence="5" id="KW-0813">Transport</keyword>
<name>A0A0M3T354_9HYPH</name>
<dbReference type="SUPFAM" id="SSF161098">
    <property type="entry name" value="MetI-like"/>
    <property type="match status" value="1"/>
</dbReference>
<dbReference type="Pfam" id="PF00528">
    <property type="entry name" value="BPD_transp_1"/>
    <property type="match status" value="1"/>
</dbReference>
<dbReference type="RefSeq" id="WP_053944367.1">
    <property type="nucleotide sequence ID" value="NZ_CP010401.1"/>
</dbReference>
<dbReference type="Proteomes" id="UP000057213">
    <property type="component" value="Chromosome"/>
</dbReference>
<sequence length="239" mass="26238">MIENLALLSFGNGGWGAVMLLSAGVTLSLSVCCALLGFPLGLIGAMMIQSNIKTARVIATIFSVIFRALPELLILFLVYHGLQNIIQMTLDYFNIEIIVSINAFVSGVLALSMVFAAFSCDVWIGAFKVVDKGQYEAAQALGFSRSITFFQIIFPQLIRNALPGLSNNWLMLLKDTSLVSTISLVDLMRQANLAAATTNKPIFFYLIACIFYLSFSAISSAIFRYLEKNTQISYKRVLA</sequence>
<evidence type="ECO:0000259" key="6">
    <source>
        <dbReference type="PROSITE" id="PS50928"/>
    </source>
</evidence>
<feature type="transmembrane region" description="Helical" evidence="5">
    <location>
        <begin position="57"/>
        <end position="79"/>
    </location>
</feature>
<evidence type="ECO:0000256" key="3">
    <source>
        <dbReference type="ARBA" id="ARBA00022989"/>
    </source>
</evidence>
<dbReference type="GO" id="GO:0055085">
    <property type="term" value="P:transmembrane transport"/>
    <property type="evidence" value="ECO:0007669"/>
    <property type="project" value="InterPro"/>
</dbReference>
<dbReference type="Gene3D" id="1.10.3720.10">
    <property type="entry name" value="MetI-like"/>
    <property type="match status" value="1"/>
</dbReference>
<dbReference type="EMBL" id="CP010401">
    <property type="protein sequence ID" value="ALE03885.1"/>
    <property type="molecule type" value="Genomic_DNA"/>
</dbReference>
<evidence type="ECO:0000313" key="7">
    <source>
        <dbReference type="EMBL" id="ALE03885.1"/>
    </source>
</evidence>
<evidence type="ECO:0000256" key="5">
    <source>
        <dbReference type="RuleBase" id="RU363032"/>
    </source>
</evidence>
<keyword evidence="2 5" id="KW-0812">Transmembrane</keyword>
<dbReference type="PATRIC" id="fig|1318743.3.peg.1087"/>
<evidence type="ECO:0000256" key="1">
    <source>
        <dbReference type="ARBA" id="ARBA00004651"/>
    </source>
</evidence>
<dbReference type="AlphaFoldDB" id="A0A0M3T354"/>
<accession>A0A0M3T354</accession>
<dbReference type="OrthoDB" id="9815029at2"/>
<dbReference type="CDD" id="cd06261">
    <property type="entry name" value="TM_PBP2"/>
    <property type="match status" value="1"/>
</dbReference>
<dbReference type="InterPro" id="IPR035906">
    <property type="entry name" value="MetI-like_sf"/>
</dbReference>
<evidence type="ECO:0000256" key="4">
    <source>
        <dbReference type="ARBA" id="ARBA00023136"/>
    </source>
</evidence>
<keyword evidence="3 5" id="KW-1133">Transmembrane helix</keyword>
<dbReference type="PANTHER" id="PTHR30133">
    <property type="entry name" value="CATIONIC AMINO ACID TRANSPORTER, MEMBRANE COMPONENT"/>
    <property type="match status" value="1"/>
</dbReference>
<comment type="subcellular location">
    <subcellularLocation>
        <location evidence="1 5">Cell membrane</location>
        <topology evidence="1 5">Multi-pass membrane protein</topology>
    </subcellularLocation>
</comment>
<protein>
    <submittedName>
        <fullName evidence="7">Arginine ABC transporter, permease protein ArtQ</fullName>
    </submittedName>
</protein>
<dbReference type="GO" id="GO:0005886">
    <property type="term" value="C:plasma membrane"/>
    <property type="evidence" value="ECO:0007669"/>
    <property type="project" value="UniProtKB-SubCell"/>
</dbReference>
<gene>
    <name evidence="7" type="ORF">PU02_1071</name>
</gene>
<dbReference type="STRING" id="1318743.PU02_1071"/>
<keyword evidence="8" id="KW-1185">Reference proteome</keyword>
<proteinExistence type="inferred from homology"/>
<evidence type="ECO:0000313" key="8">
    <source>
        <dbReference type="Proteomes" id="UP000057213"/>
    </source>
</evidence>
<dbReference type="InterPro" id="IPR000515">
    <property type="entry name" value="MetI-like"/>
</dbReference>
<reference evidence="7 8" key="1">
    <citation type="journal article" date="2015" name="Genome Announc.">
        <title>Complete Genome Sequence of Bartonella ancashensis Strain 20.00, Isolated from the Blood of a Patient with Verruga Peruana.</title>
        <authorList>
            <person name="Hang J."/>
            <person name="Mullins K.E."/>
            <person name="Clifford R.J."/>
            <person name="Onmus-Leone F."/>
            <person name="Yang Y."/>
            <person name="Jiang J."/>
            <person name="Leguia M."/>
            <person name="Kasper M.R."/>
            <person name="Maguina C."/>
            <person name="Lesho E.P."/>
            <person name="Jarman R.G."/>
            <person name="Richards A.L."/>
            <person name="Blazes D."/>
        </authorList>
    </citation>
    <scope>NUCLEOTIDE SEQUENCE [LARGE SCALE GENOMIC DNA]</scope>
    <source>
        <strain evidence="7 8">20.00</strain>
    </source>
</reference>
<organism evidence="7 8">
    <name type="scientific">Bartonella ancashensis</name>
    <dbReference type="NCBI Taxonomy" id="1318743"/>
    <lineage>
        <taxon>Bacteria</taxon>
        <taxon>Pseudomonadati</taxon>
        <taxon>Pseudomonadota</taxon>
        <taxon>Alphaproteobacteria</taxon>
        <taxon>Hyphomicrobiales</taxon>
        <taxon>Bartonellaceae</taxon>
        <taxon>Bartonella</taxon>
    </lineage>
</organism>
<dbReference type="PROSITE" id="PS50928">
    <property type="entry name" value="ABC_TM1"/>
    <property type="match status" value="1"/>
</dbReference>
<dbReference type="KEGG" id="banc:PU02_1071"/>
<dbReference type="PANTHER" id="PTHR30133:SF2">
    <property type="entry name" value="ARGININE ABC TRANSPORTER PERMEASE PROTEIN ARTQ"/>
    <property type="match status" value="1"/>
</dbReference>
<feature type="transmembrane region" description="Helical" evidence="5">
    <location>
        <begin position="20"/>
        <end position="45"/>
    </location>
</feature>
<feature type="domain" description="ABC transmembrane type-1" evidence="6">
    <location>
        <begin position="23"/>
        <end position="223"/>
    </location>
</feature>
<keyword evidence="4 5" id="KW-0472">Membrane</keyword>
<feature type="transmembrane region" description="Helical" evidence="5">
    <location>
        <begin position="99"/>
        <end position="126"/>
    </location>
</feature>
<feature type="transmembrane region" description="Helical" evidence="5">
    <location>
        <begin position="202"/>
        <end position="226"/>
    </location>
</feature>
<evidence type="ECO:0000256" key="2">
    <source>
        <dbReference type="ARBA" id="ARBA00022692"/>
    </source>
</evidence>
<comment type="similarity">
    <text evidence="5">Belongs to the binding-protein-dependent transport system permease family.</text>
</comment>
<dbReference type="InterPro" id="IPR051613">
    <property type="entry name" value="ABC_transp_permease_HisMQ"/>
</dbReference>